<dbReference type="InterPro" id="IPR020103">
    <property type="entry name" value="PsdUridine_synth_cat_dom_sf"/>
</dbReference>
<dbReference type="SUPFAM" id="SSF55120">
    <property type="entry name" value="Pseudouridine synthase"/>
    <property type="match status" value="1"/>
</dbReference>
<dbReference type="Gene3D" id="3.30.2350.10">
    <property type="entry name" value="Pseudouridine synthase"/>
    <property type="match status" value="1"/>
</dbReference>
<protein>
    <submittedName>
        <fullName evidence="5">Putative pseudouridine synthase</fullName>
    </submittedName>
</protein>
<dbReference type="InterPro" id="IPR006145">
    <property type="entry name" value="PsdUridine_synth_RsuA/RluA"/>
</dbReference>
<dbReference type="InterPro" id="IPR006224">
    <property type="entry name" value="PsdUridine_synth_RluA-like_CS"/>
</dbReference>
<dbReference type="EMBL" id="KZ155783">
    <property type="protein sequence ID" value="OUS46518.1"/>
    <property type="molecule type" value="Genomic_DNA"/>
</dbReference>
<dbReference type="GO" id="GO:0009982">
    <property type="term" value="F:pseudouridine synthase activity"/>
    <property type="evidence" value="ECO:0007669"/>
    <property type="project" value="InterPro"/>
</dbReference>
<dbReference type="Proteomes" id="UP000195557">
    <property type="component" value="Unassembled WGS sequence"/>
</dbReference>
<evidence type="ECO:0000259" key="4">
    <source>
        <dbReference type="Pfam" id="PF00849"/>
    </source>
</evidence>
<dbReference type="AlphaFoldDB" id="A0A1Y5IAB4"/>
<dbReference type="Pfam" id="PF00849">
    <property type="entry name" value="PseudoU_synth_2"/>
    <property type="match status" value="1"/>
</dbReference>
<proteinExistence type="inferred from homology"/>
<sequence>MRARGTSATTTTTTRTSIDRSRRWRRCGALRASTRDDDGRDATARESDAEAFEEMVVLHESEAVVIVNKPRGMSFHSEFAPGALARLRTQMGERTAAMSVHRLDKPTSGILVFAKNARARDALSKAFEEKEIVKYYVGMSNRKPRKKMGTVRGDMTRSRRKAWMLTSTTESPAETKFVSFGARGVGDRALRMFVFRPMTGKTHQLRVAAKSLGSPLLGDDTYGGERDVDRTYLHACAIRIPKSVLGETIQIICSPIGTGDEWDPAAFDRYFPESLANDFGAWFDDQPLLRSTVDGDANEQ</sequence>
<dbReference type="PANTHER" id="PTHR21600">
    <property type="entry name" value="MITOCHONDRIAL RNA PSEUDOURIDINE SYNTHASE"/>
    <property type="match status" value="1"/>
</dbReference>
<evidence type="ECO:0000256" key="1">
    <source>
        <dbReference type="ARBA" id="ARBA00000073"/>
    </source>
</evidence>
<accession>A0A1Y5IAB4</accession>
<feature type="compositionally biased region" description="Low complexity" evidence="3">
    <location>
        <begin position="1"/>
        <end position="16"/>
    </location>
</feature>
<dbReference type="PROSITE" id="PS01129">
    <property type="entry name" value="PSI_RLU"/>
    <property type="match status" value="1"/>
</dbReference>
<evidence type="ECO:0000313" key="5">
    <source>
        <dbReference type="EMBL" id="OUS46518.1"/>
    </source>
</evidence>
<organism evidence="5">
    <name type="scientific">Ostreococcus tauri</name>
    <name type="common">Marine green alga</name>
    <dbReference type="NCBI Taxonomy" id="70448"/>
    <lineage>
        <taxon>Eukaryota</taxon>
        <taxon>Viridiplantae</taxon>
        <taxon>Chlorophyta</taxon>
        <taxon>Mamiellophyceae</taxon>
        <taxon>Mamiellales</taxon>
        <taxon>Bathycoccaceae</taxon>
        <taxon>Ostreococcus</taxon>
    </lineage>
</organism>
<gene>
    <name evidence="5" type="ORF">BE221DRAFT_205521</name>
</gene>
<comment type="similarity">
    <text evidence="2">Belongs to the pseudouridine synthase RluA family.</text>
</comment>
<dbReference type="eggNOG" id="KOG1919">
    <property type="taxonomic scope" value="Eukaryota"/>
</dbReference>
<comment type="catalytic activity">
    <reaction evidence="1">
        <text>a uridine in RNA = a pseudouridine in RNA</text>
        <dbReference type="Rhea" id="RHEA:48348"/>
        <dbReference type="Rhea" id="RHEA-COMP:12068"/>
        <dbReference type="Rhea" id="RHEA-COMP:12069"/>
        <dbReference type="ChEBI" id="CHEBI:65314"/>
        <dbReference type="ChEBI" id="CHEBI:65315"/>
    </reaction>
</comment>
<dbReference type="PANTHER" id="PTHR21600:SF87">
    <property type="entry name" value="RNA PSEUDOURIDYLATE SYNTHASE DOMAIN-CONTAINING PROTEIN 1"/>
    <property type="match status" value="1"/>
</dbReference>
<dbReference type="CDD" id="cd02869">
    <property type="entry name" value="PseudoU_synth_RluA_like"/>
    <property type="match status" value="1"/>
</dbReference>
<feature type="region of interest" description="Disordered" evidence="3">
    <location>
        <begin position="1"/>
        <end position="22"/>
    </location>
</feature>
<feature type="domain" description="Pseudouridine synthase RsuA/RluA-like" evidence="4">
    <location>
        <begin position="64"/>
        <end position="208"/>
    </location>
</feature>
<evidence type="ECO:0000256" key="3">
    <source>
        <dbReference type="SAM" id="MobiDB-lite"/>
    </source>
</evidence>
<evidence type="ECO:0000256" key="2">
    <source>
        <dbReference type="ARBA" id="ARBA00010876"/>
    </source>
</evidence>
<reference evidence="5" key="1">
    <citation type="submission" date="2017-04" db="EMBL/GenBank/DDBJ databases">
        <title>Population genomics of picophytoplankton unveils novel chromosome hypervariability.</title>
        <authorList>
            <consortium name="DOE Joint Genome Institute"/>
            <person name="Blanc-Mathieu R."/>
            <person name="Krasovec M."/>
            <person name="Hebrard M."/>
            <person name="Yau S."/>
            <person name="Desgranges E."/>
            <person name="Martin J."/>
            <person name="Schackwitz W."/>
            <person name="Kuo A."/>
            <person name="Salin G."/>
            <person name="Donnadieu C."/>
            <person name="Desdevises Y."/>
            <person name="Sanchez-Ferandin S."/>
            <person name="Moreau H."/>
            <person name="Rivals E."/>
            <person name="Grigoriev I.V."/>
            <person name="Grimsley N."/>
            <person name="Eyre-Walker A."/>
            <person name="Piganeau G."/>
        </authorList>
    </citation>
    <scope>NUCLEOTIDE SEQUENCE [LARGE SCALE GENOMIC DNA]</scope>
    <source>
        <strain evidence="5">RCC 1115</strain>
    </source>
</reference>
<dbReference type="GO" id="GO:0000455">
    <property type="term" value="P:enzyme-directed rRNA pseudouridine synthesis"/>
    <property type="evidence" value="ECO:0007669"/>
    <property type="project" value="TreeGrafter"/>
</dbReference>
<name>A0A1Y5IAB4_OSTTA</name>
<dbReference type="GO" id="GO:0003723">
    <property type="term" value="F:RNA binding"/>
    <property type="evidence" value="ECO:0007669"/>
    <property type="project" value="InterPro"/>
</dbReference>
<dbReference type="InterPro" id="IPR050188">
    <property type="entry name" value="RluA_PseudoU_synthase"/>
</dbReference>